<feature type="chain" id="PRO_5031125613" evidence="2">
    <location>
        <begin position="18"/>
        <end position="216"/>
    </location>
</feature>
<feature type="compositionally biased region" description="Low complexity" evidence="1">
    <location>
        <begin position="139"/>
        <end position="149"/>
    </location>
</feature>
<feature type="signal peptide" evidence="2">
    <location>
        <begin position="1"/>
        <end position="17"/>
    </location>
</feature>
<dbReference type="EMBL" id="HBIM01024746">
    <property type="protein sequence ID" value="CAE0421732.1"/>
    <property type="molecule type" value="Transcribed_RNA"/>
</dbReference>
<dbReference type="AlphaFoldDB" id="A0A7S3LHV0"/>
<evidence type="ECO:0000256" key="1">
    <source>
        <dbReference type="SAM" id="MobiDB-lite"/>
    </source>
</evidence>
<proteinExistence type="predicted"/>
<name>A0A7S3LHV0_9STRA</name>
<sequence>MKAVIVSLSFFAASVAAFVPVHKGSRAPEALFVTKRHPETISPVPRHYKHTVEALEAALKEQHESLKKIEILAARLRDMEGHHPHLSSAASQANPRLLEAIHDVKIAMDHHGVTSSDAKRAWTQVETILAEEQKGAKMSSEFSSSTMSSVTLQNKQEDGNNSNRYAESTLNHHHDYQSILDPELLQSSMESIEKLLAFEHFVAVEKRLLDTKLADI</sequence>
<accession>A0A7S3LHV0</accession>
<protein>
    <submittedName>
        <fullName evidence="3">Uncharacterized protein</fullName>
    </submittedName>
</protein>
<keyword evidence="2" id="KW-0732">Signal</keyword>
<evidence type="ECO:0000256" key="2">
    <source>
        <dbReference type="SAM" id="SignalP"/>
    </source>
</evidence>
<feature type="region of interest" description="Disordered" evidence="1">
    <location>
        <begin position="139"/>
        <end position="166"/>
    </location>
</feature>
<gene>
    <name evidence="3" type="ORF">ACOF00016_LOCUS18364</name>
</gene>
<reference evidence="3" key="1">
    <citation type="submission" date="2021-01" db="EMBL/GenBank/DDBJ databases">
        <authorList>
            <person name="Corre E."/>
            <person name="Pelletier E."/>
            <person name="Niang G."/>
            <person name="Scheremetjew M."/>
            <person name="Finn R."/>
            <person name="Kale V."/>
            <person name="Holt S."/>
            <person name="Cochrane G."/>
            <person name="Meng A."/>
            <person name="Brown T."/>
            <person name="Cohen L."/>
        </authorList>
    </citation>
    <scope>NUCLEOTIDE SEQUENCE</scope>
    <source>
        <strain evidence="3">CCMP127</strain>
    </source>
</reference>
<feature type="compositionally biased region" description="Polar residues" evidence="1">
    <location>
        <begin position="150"/>
        <end position="166"/>
    </location>
</feature>
<organism evidence="3">
    <name type="scientific">Amphora coffeiformis</name>
    <dbReference type="NCBI Taxonomy" id="265554"/>
    <lineage>
        <taxon>Eukaryota</taxon>
        <taxon>Sar</taxon>
        <taxon>Stramenopiles</taxon>
        <taxon>Ochrophyta</taxon>
        <taxon>Bacillariophyta</taxon>
        <taxon>Bacillariophyceae</taxon>
        <taxon>Bacillariophycidae</taxon>
        <taxon>Thalassiophysales</taxon>
        <taxon>Catenulaceae</taxon>
        <taxon>Amphora</taxon>
    </lineage>
</organism>
<evidence type="ECO:0000313" key="3">
    <source>
        <dbReference type="EMBL" id="CAE0421732.1"/>
    </source>
</evidence>